<dbReference type="InterPro" id="IPR011989">
    <property type="entry name" value="ARM-like"/>
</dbReference>
<dbReference type="GO" id="GO:0005737">
    <property type="term" value="C:cytoplasm"/>
    <property type="evidence" value="ECO:0007669"/>
    <property type="project" value="UniProtKB-SubCell"/>
</dbReference>
<dbReference type="SUPFAM" id="SSF48371">
    <property type="entry name" value="ARM repeat"/>
    <property type="match status" value="2"/>
</dbReference>
<reference evidence="8 9" key="1">
    <citation type="journal article" date="2018" name="New Phytol.">
        <title>Phylogenomics of Endogonaceae and evolution of mycorrhizas within Mucoromycota.</title>
        <authorList>
            <person name="Chang Y."/>
            <person name="Desiro A."/>
            <person name="Na H."/>
            <person name="Sandor L."/>
            <person name="Lipzen A."/>
            <person name="Clum A."/>
            <person name="Barry K."/>
            <person name="Grigoriev I.V."/>
            <person name="Martin F.M."/>
            <person name="Stajich J.E."/>
            <person name="Smith M.E."/>
            <person name="Bonito G."/>
            <person name="Spatafora J.W."/>
        </authorList>
    </citation>
    <scope>NUCLEOTIDE SEQUENCE [LARGE SCALE GENOMIC DNA]</scope>
    <source>
        <strain evidence="8 9">AD002</strain>
    </source>
</reference>
<dbReference type="InterPro" id="IPR040122">
    <property type="entry name" value="Importin_beta"/>
</dbReference>
<sequence>MFRELVPGMVNVLQQCLTENDEDNASKGFEVFDTLLMLEIPLLSTHLAQLIDFFLNVGANQQYDGSIRIMALSFLMWAAVYKQNKLRTLKLVGPIVQRVMPIGTEEDPEDVDDDSPSRLAFKVMNALATNMPPQQVFPIVIQNVVTYMQNPDPNYRKAAMMTFAVVIEGCADYMRPKFSELLPIVCAGLQDPDIIVRRAACMALSCLAEDLESEIAENHATLLPLVFNLMNDVNPEVTKHACNALDAILEGLGEDVLQYLPVLMEKLLHLLDNAPQSETKATVTAALGSAAHAAGEEFQPYFVQVMPRLLHIISLKSNPDELLLRGVAIDTVGAVAEAVGKDMFRPHVESLMNLAMEGMQLESSRLRECSYCFYSILARVFEDDFAPYLSTIMPHLIASCQAEEKDEFALEGEIDLTTDAFEDEDEALGGFNFNSAIADEKEIAADALGELFENTKVYFLPYVEQSMTELVQLSDHISEGVRKAVVGSLFNFLKTFSRMSNPAPFEPGLPLKYKVHDNVARMIGVVMPAVLKMWAEEDDKYVYILLFTLHMMVVVQISQELVDTLKLVGPVIVADYVDVICQHLLEIFEKKAICQQENDDEDGLVDEDEQAEYESLLISAASDLVGALAIALGEYFVNSFNVFLPHISKYYKKTKALSDRSMAIGCLGEVAFGIKGGITPHTEVLMNLFLKALADEEEEVRSNAAHYSVILTALHPLFQGQNLQNVTDNAAGAVSRMILAHPDAVPLDQVLPVLTSVLPLKRDYEENEPVFQCLFHLFRSQNPWVFAHVPQFLGIFARVLVPEGQLKEHTQHELVDLIRALNSQFQNLNIAGSELGPFIC</sequence>
<evidence type="ECO:0000256" key="1">
    <source>
        <dbReference type="ARBA" id="ARBA00004496"/>
    </source>
</evidence>
<keyword evidence="2" id="KW-0813">Transport</keyword>
<evidence type="ECO:0000256" key="3">
    <source>
        <dbReference type="ARBA" id="ARBA00022490"/>
    </source>
</evidence>
<dbReference type="SMART" id="SM01349">
    <property type="entry name" value="TOG"/>
    <property type="match status" value="1"/>
</dbReference>
<dbReference type="InterPro" id="IPR021133">
    <property type="entry name" value="HEAT_type_2"/>
</dbReference>
<evidence type="ECO:0000313" key="9">
    <source>
        <dbReference type="Proteomes" id="UP000274822"/>
    </source>
</evidence>
<protein>
    <submittedName>
        <fullName evidence="8">Armadillo-type protein</fullName>
    </submittedName>
</protein>
<proteinExistence type="predicted"/>
<feature type="domain" description="TOG" evidence="7">
    <location>
        <begin position="129"/>
        <end position="368"/>
    </location>
</feature>
<evidence type="ECO:0000256" key="6">
    <source>
        <dbReference type="PROSITE-ProRule" id="PRU00103"/>
    </source>
</evidence>
<dbReference type="AlphaFoldDB" id="A0A433Q813"/>
<evidence type="ECO:0000259" key="7">
    <source>
        <dbReference type="SMART" id="SM01349"/>
    </source>
</evidence>
<evidence type="ECO:0000256" key="2">
    <source>
        <dbReference type="ARBA" id="ARBA00022448"/>
    </source>
</evidence>
<dbReference type="Gene3D" id="1.25.10.10">
    <property type="entry name" value="Leucine-rich Repeat Variant"/>
    <property type="match status" value="1"/>
</dbReference>
<evidence type="ECO:0000256" key="4">
    <source>
        <dbReference type="ARBA" id="ARBA00022737"/>
    </source>
</evidence>
<comment type="caution">
    <text evidence="8">The sequence shown here is derived from an EMBL/GenBank/DDBJ whole genome shotgun (WGS) entry which is preliminary data.</text>
</comment>
<dbReference type="EMBL" id="RBNJ01011696">
    <property type="protein sequence ID" value="RUS25905.1"/>
    <property type="molecule type" value="Genomic_DNA"/>
</dbReference>
<evidence type="ECO:0000313" key="8">
    <source>
        <dbReference type="EMBL" id="RUS25905.1"/>
    </source>
</evidence>
<gene>
    <name evidence="8" type="ORF">BC938DRAFT_471483</name>
</gene>
<keyword evidence="9" id="KW-1185">Reference proteome</keyword>
<dbReference type="PROSITE" id="PS50077">
    <property type="entry name" value="HEAT_REPEAT"/>
    <property type="match status" value="2"/>
</dbReference>
<name>A0A433Q813_9FUNG</name>
<dbReference type="Proteomes" id="UP000274822">
    <property type="component" value="Unassembled WGS sequence"/>
</dbReference>
<dbReference type="InterPro" id="IPR016024">
    <property type="entry name" value="ARM-type_fold"/>
</dbReference>
<feature type="repeat" description="HEAT" evidence="6">
    <location>
        <begin position="181"/>
        <end position="219"/>
    </location>
</feature>
<dbReference type="Pfam" id="PF25574">
    <property type="entry name" value="TPR_IMB1"/>
    <property type="match status" value="1"/>
</dbReference>
<comment type="subcellular location">
    <subcellularLocation>
        <location evidence="1">Cytoplasm</location>
    </subcellularLocation>
</comment>
<evidence type="ECO:0000256" key="5">
    <source>
        <dbReference type="ARBA" id="ARBA00022927"/>
    </source>
</evidence>
<keyword evidence="4" id="KW-0677">Repeat</keyword>
<feature type="repeat" description="HEAT" evidence="6">
    <location>
        <begin position="222"/>
        <end position="260"/>
    </location>
</feature>
<dbReference type="PANTHER" id="PTHR10527">
    <property type="entry name" value="IMPORTIN BETA"/>
    <property type="match status" value="1"/>
</dbReference>
<organism evidence="8 9">
    <name type="scientific">Jimgerdemannia flammicorona</name>
    <dbReference type="NCBI Taxonomy" id="994334"/>
    <lineage>
        <taxon>Eukaryota</taxon>
        <taxon>Fungi</taxon>
        <taxon>Fungi incertae sedis</taxon>
        <taxon>Mucoromycota</taxon>
        <taxon>Mucoromycotina</taxon>
        <taxon>Endogonomycetes</taxon>
        <taxon>Endogonales</taxon>
        <taxon>Endogonaceae</taxon>
        <taxon>Jimgerdemannia</taxon>
    </lineage>
</organism>
<keyword evidence="3" id="KW-0963">Cytoplasm</keyword>
<accession>A0A433Q813</accession>
<dbReference type="InterPro" id="IPR034085">
    <property type="entry name" value="TOG"/>
</dbReference>
<dbReference type="InterPro" id="IPR058584">
    <property type="entry name" value="IMB1_TNPO1-like_TPR"/>
</dbReference>
<dbReference type="Pfam" id="PF13513">
    <property type="entry name" value="HEAT_EZ"/>
    <property type="match status" value="1"/>
</dbReference>
<dbReference type="GO" id="GO:0006606">
    <property type="term" value="P:protein import into nucleus"/>
    <property type="evidence" value="ECO:0007669"/>
    <property type="project" value="InterPro"/>
</dbReference>
<keyword evidence="5" id="KW-0653">Protein transport</keyword>